<dbReference type="InterPro" id="IPR012388">
    <property type="entry name" value="CABLES1/2"/>
</dbReference>
<dbReference type="EMBL" id="KZ308327">
    <property type="protein sequence ID" value="KAG8227570.1"/>
    <property type="molecule type" value="Genomic_DNA"/>
</dbReference>
<dbReference type="Gene3D" id="1.10.472.10">
    <property type="entry name" value="Cyclin-like"/>
    <property type="match status" value="1"/>
</dbReference>
<sequence length="617" mass="67784">MATSLKRNRSRRRIAALTFLSNISLDGTHRDTKLSLLTRNGALTKYELSTGVDQEGNEEEQCQSDTENVNKRDAAGSCETRTNRKVRQRSSPNIGKSPGHQSSSDSNASETTLTPSKLQLDQEQATSTNRNPGSVPPPAFRERTEKRLEIKTVDKRRTLTSRCVKRKDLRWMFVPNQESVVSLNVSQPILWTLVLKALWTNTVSGEYGHQESCRALASMVGGMGGLRGGRRLQAGSVSAADHHIFYGGSSESIPGPHHIFPGRVKASGSGFTSLSSSGPQSVAEGVGKDVRFVAGSGICPQQQQQNPGSRMVLVSARRRAPFLVFSALPYAKANNRCGRGDTKKDGGRKRHASGQRPLSSLADGLDPFDLLGLEKVGQDGQEISYGQLLVPSRHFARTDRRHQEGTCSDPYSEHHIPLSGFPVGTSSSTAHIRHPVVARCFSYDAAAHRTTAHVVPASPPIQYTDKACFDWDEPTGNSLGASAPGSNYSPYLLDDPELIAGKHRTLLTFTSYMTSVIDYVRPSDLKKELNDKFREKFPNIQLTLSKLRSIKREMRKIARVECGIDLLTVAQAYVYFEKLILRNLINKANRKLCAGACLLLSAKLNDVKGETLENLIE</sequence>
<comment type="caution">
    <text evidence="2">The sequence shown here is derived from an EMBL/GenBank/DDBJ whole genome shotgun (WGS) entry which is preliminary data.</text>
</comment>
<name>A0A8K0NWZ4_LADFU</name>
<evidence type="ECO:0008006" key="4">
    <source>
        <dbReference type="Google" id="ProtNLM"/>
    </source>
</evidence>
<keyword evidence="3" id="KW-1185">Reference proteome</keyword>
<reference evidence="2" key="1">
    <citation type="submission" date="2013-04" db="EMBL/GenBank/DDBJ databases">
        <authorList>
            <person name="Qu J."/>
            <person name="Murali S.C."/>
            <person name="Bandaranaike D."/>
            <person name="Bellair M."/>
            <person name="Blankenburg K."/>
            <person name="Chao H."/>
            <person name="Dinh H."/>
            <person name="Doddapaneni H."/>
            <person name="Downs B."/>
            <person name="Dugan-Rocha S."/>
            <person name="Elkadiri S."/>
            <person name="Gnanaolivu R.D."/>
            <person name="Hernandez B."/>
            <person name="Javaid M."/>
            <person name="Jayaseelan J.C."/>
            <person name="Lee S."/>
            <person name="Li M."/>
            <person name="Ming W."/>
            <person name="Munidasa M."/>
            <person name="Muniz J."/>
            <person name="Nguyen L."/>
            <person name="Ongeri F."/>
            <person name="Osuji N."/>
            <person name="Pu L.-L."/>
            <person name="Puazo M."/>
            <person name="Qu C."/>
            <person name="Quiroz J."/>
            <person name="Raj R."/>
            <person name="Weissenberger G."/>
            <person name="Xin Y."/>
            <person name="Zou X."/>
            <person name="Han Y."/>
            <person name="Richards S."/>
            <person name="Worley K."/>
            <person name="Muzny D."/>
            <person name="Gibbs R."/>
        </authorList>
    </citation>
    <scope>NUCLEOTIDE SEQUENCE</scope>
    <source>
        <strain evidence="2">Sampled in the wild</strain>
    </source>
</reference>
<protein>
    <recommendedName>
        <fullName evidence="4">CDK5 and ABL1 enzyme substrate 2</fullName>
    </recommendedName>
</protein>
<dbReference type="AlphaFoldDB" id="A0A8K0NWZ4"/>
<proteinExistence type="predicted"/>
<dbReference type="PANTHER" id="PTHR22896:SF0">
    <property type="entry name" value="CYCLIN N-TERMINAL DOMAIN-CONTAINING PROTEIN"/>
    <property type="match status" value="1"/>
</dbReference>
<accession>A0A8K0NWZ4</accession>
<dbReference type="OrthoDB" id="5353095at2759"/>
<evidence type="ECO:0000256" key="1">
    <source>
        <dbReference type="SAM" id="MobiDB-lite"/>
    </source>
</evidence>
<dbReference type="GO" id="GO:0051726">
    <property type="term" value="P:regulation of cell cycle"/>
    <property type="evidence" value="ECO:0007669"/>
    <property type="project" value="InterPro"/>
</dbReference>
<dbReference type="InterPro" id="IPR036915">
    <property type="entry name" value="Cyclin-like_sf"/>
</dbReference>
<reference evidence="2" key="2">
    <citation type="submission" date="2017-10" db="EMBL/GenBank/DDBJ databases">
        <title>Ladona fulva Genome sequencing and assembly.</title>
        <authorList>
            <person name="Murali S."/>
            <person name="Richards S."/>
            <person name="Bandaranaike D."/>
            <person name="Bellair M."/>
            <person name="Blankenburg K."/>
            <person name="Chao H."/>
            <person name="Dinh H."/>
            <person name="Doddapaneni H."/>
            <person name="Dugan-Rocha S."/>
            <person name="Elkadiri S."/>
            <person name="Gnanaolivu R."/>
            <person name="Hernandez B."/>
            <person name="Skinner E."/>
            <person name="Javaid M."/>
            <person name="Lee S."/>
            <person name="Li M."/>
            <person name="Ming W."/>
            <person name="Munidasa M."/>
            <person name="Muniz J."/>
            <person name="Nguyen L."/>
            <person name="Hughes D."/>
            <person name="Osuji N."/>
            <person name="Pu L.-L."/>
            <person name="Puazo M."/>
            <person name="Qu C."/>
            <person name="Quiroz J."/>
            <person name="Raj R."/>
            <person name="Weissenberger G."/>
            <person name="Xin Y."/>
            <person name="Zou X."/>
            <person name="Han Y."/>
            <person name="Worley K."/>
            <person name="Muzny D."/>
            <person name="Gibbs R."/>
        </authorList>
    </citation>
    <scope>NUCLEOTIDE SEQUENCE</scope>
    <source>
        <strain evidence="2">Sampled in the wild</strain>
    </source>
</reference>
<dbReference type="PANTHER" id="PTHR22896">
    <property type="entry name" value="CDK5 AND ABL1 ENZYME SUBSTRATE 1"/>
    <property type="match status" value="1"/>
</dbReference>
<feature type="region of interest" description="Disordered" evidence="1">
    <location>
        <begin position="49"/>
        <end position="146"/>
    </location>
</feature>
<gene>
    <name evidence="2" type="ORF">J437_LFUL000670</name>
</gene>
<evidence type="ECO:0000313" key="2">
    <source>
        <dbReference type="EMBL" id="KAG8227570.1"/>
    </source>
</evidence>
<feature type="region of interest" description="Disordered" evidence="1">
    <location>
        <begin position="335"/>
        <end position="361"/>
    </location>
</feature>
<feature type="compositionally biased region" description="Polar residues" evidence="1">
    <location>
        <begin position="89"/>
        <end position="132"/>
    </location>
</feature>
<organism evidence="2 3">
    <name type="scientific">Ladona fulva</name>
    <name type="common">Scarce chaser dragonfly</name>
    <name type="synonym">Libellula fulva</name>
    <dbReference type="NCBI Taxonomy" id="123851"/>
    <lineage>
        <taxon>Eukaryota</taxon>
        <taxon>Metazoa</taxon>
        <taxon>Ecdysozoa</taxon>
        <taxon>Arthropoda</taxon>
        <taxon>Hexapoda</taxon>
        <taxon>Insecta</taxon>
        <taxon>Pterygota</taxon>
        <taxon>Palaeoptera</taxon>
        <taxon>Odonata</taxon>
        <taxon>Epiprocta</taxon>
        <taxon>Anisoptera</taxon>
        <taxon>Libelluloidea</taxon>
        <taxon>Libellulidae</taxon>
        <taxon>Ladona</taxon>
    </lineage>
</organism>
<dbReference type="CDD" id="cd20556">
    <property type="entry name" value="CYCLIN_CABLES"/>
    <property type="match status" value="1"/>
</dbReference>
<dbReference type="Proteomes" id="UP000792457">
    <property type="component" value="Unassembled WGS sequence"/>
</dbReference>
<evidence type="ECO:0000313" key="3">
    <source>
        <dbReference type="Proteomes" id="UP000792457"/>
    </source>
</evidence>
<dbReference type="SUPFAM" id="SSF47954">
    <property type="entry name" value="Cyclin-like"/>
    <property type="match status" value="1"/>
</dbReference>
<feature type="non-terminal residue" evidence="2">
    <location>
        <position position="1"/>
    </location>
</feature>